<feature type="domain" description="DUF6933" evidence="1">
    <location>
        <begin position="3"/>
        <end position="158"/>
    </location>
</feature>
<dbReference type="RefSeq" id="WP_160720391.1">
    <property type="nucleotide sequence ID" value="NZ_SUMG01000006.1"/>
</dbReference>
<organism evidence="2 3">
    <name type="scientific">Isachenkonia alkalipeptolytica</name>
    <dbReference type="NCBI Taxonomy" id="2565777"/>
    <lineage>
        <taxon>Bacteria</taxon>
        <taxon>Bacillati</taxon>
        <taxon>Bacillota</taxon>
        <taxon>Clostridia</taxon>
        <taxon>Eubacteriales</taxon>
        <taxon>Clostridiaceae</taxon>
        <taxon>Isachenkonia</taxon>
    </lineage>
</organism>
<evidence type="ECO:0000313" key="3">
    <source>
        <dbReference type="Proteomes" id="UP000449710"/>
    </source>
</evidence>
<keyword evidence="3" id="KW-1185">Reference proteome</keyword>
<name>A0AA43XK18_9CLOT</name>
<sequence>MIYQCTKDLLKALKMEKTDKPDIYNELFSWNGKVMKVGRRNLVYLMNDASKLSVILYGMTGKEFKRFDDHVKEGIREVLRDCDVAEDIIDGYLKEAGEGIFTSSGTRKQLGVLNNSALGAEYIFDEFYQEGLLQRDLCIQQNQMIVKHDDGDYVTPKNTMKTLLEEHYEKKKIPFDLGEIALFMFNADDFGPVPFLNIHDGSISMIERGTEEYEDIQFDEDYEMIETETFDFIYHYSNFLRGLEDEEFLAKAYEVKLGKGAIRRIKDLLSRYPDIQQEWYEYEEEAQEREVKEWLESRGLV</sequence>
<dbReference type="EMBL" id="SUMG01000006">
    <property type="protein sequence ID" value="NBG88157.1"/>
    <property type="molecule type" value="Genomic_DNA"/>
</dbReference>
<evidence type="ECO:0000259" key="1">
    <source>
        <dbReference type="Pfam" id="PF22016"/>
    </source>
</evidence>
<dbReference type="AlphaFoldDB" id="A0AA43XK18"/>
<dbReference type="InterPro" id="IPR053864">
    <property type="entry name" value="DUF6933"/>
</dbReference>
<protein>
    <recommendedName>
        <fullName evidence="1">DUF6933 domain-containing protein</fullName>
    </recommendedName>
</protein>
<reference evidence="2 3" key="1">
    <citation type="submission" date="2019-04" db="EMBL/GenBank/DDBJ databases">
        <title>Isachenkonia alkalipeptolytica gen. nov. sp. nov. a new anaerobic, alkiliphilic organothrophic bacterium capable to reduce synthesized ferrihydrite isolated from a soda lake.</title>
        <authorList>
            <person name="Toshchakov S.V."/>
            <person name="Zavarzina D.G."/>
            <person name="Zhilina T.N."/>
            <person name="Kostrikina N.A."/>
            <person name="Kublanov I.V."/>
        </authorList>
    </citation>
    <scope>NUCLEOTIDE SEQUENCE [LARGE SCALE GENOMIC DNA]</scope>
    <source>
        <strain evidence="2 3">Z-1701</strain>
    </source>
</reference>
<evidence type="ECO:0000313" key="2">
    <source>
        <dbReference type="EMBL" id="NBG88157.1"/>
    </source>
</evidence>
<gene>
    <name evidence="2" type="ORF">ISALK_06545</name>
</gene>
<proteinExistence type="predicted"/>
<dbReference type="Proteomes" id="UP000449710">
    <property type="component" value="Unassembled WGS sequence"/>
</dbReference>
<dbReference type="Pfam" id="PF22016">
    <property type="entry name" value="DUF6933"/>
    <property type="match status" value="1"/>
</dbReference>
<accession>A0AA43XK18</accession>
<comment type="caution">
    <text evidence="2">The sequence shown here is derived from an EMBL/GenBank/DDBJ whole genome shotgun (WGS) entry which is preliminary data.</text>
</comment>